<dbReference type="InParanoid" id="C1F0X4"/>
<sequence length="101" mass="11397">MLISKLLNGGHSTFCLSRLFCKLPRQRRVREDDGVVRLNDLAKNAHAVSIDERSSAKIEEELFIGQMAGRLVPELFQLIGPRGHHAAFQIKMESFGIIFYG</sequence>
<dbReference type="STRING" id="240015.ACP_0472"/>
<evidence type="ECO:0000313" key="2">
    <source>
        <dbReference type="Proteomes" id="UP000002207"/>
    </source>
</evidence>
<proteinExistence type="predicted"/>
<dbReference type="KEGG" id="aca:ACP_0472"/>
<dbReference type="EMBL" id="CP001472">
    <property type="protein sequence ID" value="ACO31662.1"/>
    <property type="molecule type" value="Genomic_DNA"/>
</dbReference>
<dbReference type="HOGENOM" id="CLU_2285257_0_0_0"/>
<protein>
    <submittedName>
        <fullName evidence="1">Uncharacterized protein</fullName>
    </submittedName>
</protein>
<dbReference type="Proteomes" id="UP000002207">
    <property type="component" value="Chromosome"/>
</dbReference>
<keyword evidence="2" id="KW-1185">Reference proteome</keyword>
<accession>C1F0X4</accession>
<dbReference type="AlphaFoldDB" id="C1F0X4"/>
<evidence type="ECO:0000313" key="1">
    <source>
        <dbReference type="EMBL" id="ACO31662.1"/>
    </source>
</evidence>
<gene>
    <name evidence="1" type="ordered locus">ACP_0472</name>
</gene>
<name>C1F0X4_ACIC5</name>
<reference evidence="1 2" key="1">
    <citation type="journal article" date="2009" name="Appl. Environ. Microbiol.">
        <title>Three genomes from the phylum Acidobacteria provide insight into the lifestyles of these microorganisms in soils.</title>
        <authorList>
            <person name="Ward N.L."/>
            <person name="Challacombe J.F."/>
            <person name="Janssen P.H."/>
            <person name="Henrissat B."/>
            <person name="Coutinho P.M."/>
            <person name="Wu M."/>
            <person name="Xie G."/>
            <person name="Haft D.H."/>
            <person name="Sait M."/>
            <person name="Badger J."/>
            <person name="Barabote R.D."/>
            <person name="Bradley B."/>
            <person name="Brettin T.S."/>
            <person name="Brinkac L.M."/>
            <person name="Bruce D."/>
            <person name="Creasy T."/>
            <person name="Daugherty S.C."/>
            <person name="Davidsen T.M."/>
            <person name="DeBoy R.T."/>
            <person name="Detter J.C."/>
            <person name="Dodson R.J."/>
            <person name="Durkin A.S."/>
            <person name="Ganapathy A."/>
            <person name="Gwinn-Giglio M."/>
            <person name="Han C.S."/>
            <person name="Khouri H."/>
            <person name="Kiss H."/>
            <person name="Kothari S.P."/>
            <person name="Madupu R."/>
            <person name="Nelson K.E."/>
            <person name="Nelson W.C."/>
            <person name="Paulsen I."/>
            <person name="Penn K."/>
            <person name="Ren Q."/>
            <person name="Rosovitz M.J."/>
            <person name="Selengut J.D."/>
            <person name="Shrivastava S."/>
            <person name="Sullivan S.A."/>
            <person name="Tapia R."/>
            <person name="Thompson L.S."/>
            <person name="Watkins K.L."/>
            <person name="Yang Q."/>
            <person name="Yu C."/>
            <person name="Zafar N."/>
            <person name="Zhou L."/>
            <person name="Kuske C.R."/>
        </authorList>
    </citation>
    <scope>NUCLEOTIDE SEQUENCE [LARGE SCALE GENOMIC DNA]</scope>
    <source>
        <strain evidence="2">ATCC 51196 / DSM 11244 / BCRC 80197 / JCM 7670 / NBRC 15755 / NCIMB 13165 / 161</strain>
    </source>
</reference>
<organism evidence="1 2">
    <name type="scientific">Acidobacterium capsulatum (strain ATCC 51196 / DSM 11244 / BCRC 80197 / JCM 7670 / NBRC 15755 / NCIMB 13165 / 161)</name>
    <dbReference type="NCBI Taxonomy" id="240015"/>
    <lineage>
        <taxon>Bacteria</taxon>
        <taxon>Pseudomonadati</taxon>
        <taxon>Acidobacteriota</taxon>
        <taxon>Terriglobia</taxon>
        <taxon>Terriglobales</taxon>
        <taxon>Acidobacteriaceae</taxon>
        <taxon>Acidobacterium</taxon>
    </lineage>
</organism>